<sequence length="303" mass="34709">MNDTQDASSSVAVTCAACDTCEDPDQPMMRCGGCKLSLYCSKECQKMHWPIHKLSCIKTKFSLKKLVSSFTGNSYISANIEIAAAAAFGFDKTDPVAATPYVVQCHLWMTPKIPYASGILTRPKSDPKSKSKSTSKSTLLPREVELEEGTEGMLLLRSFEAMAHPETSPNWAKYAQWRIVDPEHVRSVYSDHTPVFVDFYVNGGEECVNVTFYVKNSLWQAMREDSMNELWEGSESMVFINRYVRQDVRNVLLLRTFMTKEDVDAFERLVEMDEFLNEEDFVRYEEPFDKDRFSEEEETFEDV</sequence>
<dbReference type="EMBL" id="MU155272">
    <property type="protein sequence ID" value="KAF9477097.1"/>
    <property type="molecule type" value="Genomic_DNA"/>
</dbReference>
<feature type="domain" description="MYND-type" evidence="6">
    <location>
        <begin position="18"/>
        <end position="56"/>
    </location>
</feature>
<keyword evidence="1" id="KW-0479">Metal-binding</keyword>
<dbReference type="Pfam" id="PF01753">
    <property type="entry name" value="zf-MYND"/>
    <property type="match status" value="1"/>
</dbReference>
<dbReference type="OrthoDB" id="2844293at2759"/>
<feature type="compositionally biased region" description="Low complexity" evidence="5">
    <location>
        <begin position="132"/>
        <end position="141"/>
    </location>
</feature>
<evidence type="ECO:0000256" key="1">
    <source>
        <dbReference type="ARBA" id="ARBA00022723"/>
    </source>
</evidence>
<name>A0A9P6CSB2_9AGAR</name>
<keyword evidence="3" id="KW-0862">Zinc</keyword>
<dbReference type="InterPro" id="IPR002893">
    <property type="entry name" value="Znf_MYND"/>
</dbReference>
<evidence type="ECO:0000256" key="3">
    <source>
        <dbReference type="ARBA" id="ARBA00022833"/>
    </source>
</evidence>
<comment type="caution">
    <text evidence="7">The sequence shown here is derived from an EMBL/GenBank/DDBJ whole genome shotgun (WGS) entry which is preliminary data.</text>
</comment>
<evidence type="ECO:0000256" key="2">
    <source>
        <dbReference type="ARBA" id="ARBA00022771"/>
    </source>
</evidence>
<dbReference type="GO" id="GO:0008270">
    <property type="term" value="F:zinc ion binding"/>
    <property type="evidence" value="ECO:0007669"/>
    <property type="project" value="UniProtKB-KW"/>
</dbReference>
<evidence type="ECO:0000313" key="7">
    <source>
        <dbReference type="EMBL" id="KAF9477097.1"/>
    </source>
</evidence>
<evidence type="ECO:0000259" key="6">
    <source>
        <dbReference type="PROSITE" id="PS50865"/>
    </source>
</evidence>
<dbReference type="Proteomes" id="UP000807469">
    <property type="component" value="Unassembled WGS sequence"/>
</dbReference>
<evidence type="ECO:0000256" key="4">
    <source>
        <dbReference type="PROSITE-ProRule" id="PRU00134"/>
    </source>
</evidence>
<evidence type="ECO:0000256" key="5">
    <source>
        <dbReference type="SAM" id="MobiDB-lite"/>
    </source>
</evidence>
<keyword evidence="8" id="KW-1185">Reference proteome</keyword>
<dbReference type="SUPFAM" id="SSF144232">
    <property type="entry name" value="HIT/MYND zinc finger-like"/>
    <property type="match status" value="1"/>
</dbReference>
<organism evidence="7 8">
    <name type="scientific">Pholiota conissans</name>
    <dbReference type="NCBI Taxonomy" id="109636"/>
    <lineage>
        <taxon>Eukaryota</taxon>
        <taxon>Fungi</taxon>
        <taxon>Dikarya</taxon>
        <taxon>Basidiomycota</taxon>
        <taxon>Agaricomycotina</taxon>
        <taxon>Agaricomycetes</taxon>
        <taxon>Agaricomycetidae</taxon>
        <taxon>Agaricales</taxon>
        <taxon>Agaricineae</taxon>
        <taxon>Strophariaceae</taxon>
        <taxon>Pholiota</taxon>
    </lineage>
</organism>
<proteinExistence type="predicted"/>
<gene>
    <name evidence="7" type="ORF">BDN70DRAFT_881588</name>
</gene>
<keyword evidence="2 4" id="KW-0863">Zinc-finger</keyword>
<reference evidence="7" key="1">
    <citation type="submission" date="2020-11" db="EMBL/GenBank/DDBJ databases">
        <authorList>
            <consortium name="DOE Joint Genome Institute"/>
            <person name="Ahrendt S."/>
            <person name="Riley R."/>
            <person name="Andreopoulos W."/>
            <person name="Labutti K."/>
            <person name="Pangilinan J."/>
            <person name="Ruiz-Duenas F.J."/>
            <person name="Barrasa J.M."/>
            <person name="Sanchez-Garcia M."/>
            <person name="Camarero S."/>
            <person name="Miyauchi S."/>
            <person name="Serrano A."/>
            <person name="Linde D."/>
            <person name="Babiker R."/>
            <person name="Drula E."/>
            <person name="Ayuso-Fernandez I."/>
            <person name="Pacheco R."/>
            <person name="Padilla G."/>
            <person name="Ferreira P."/>
            <person name="Barriuso J."/>
            <person name="Kellner H."/>
            <person name="Castanera R."/>
            <person name="Alfaro M."/>
            <person name="Ramirez L."/>
            <person name="Pisabarro A.G."/>
            <person name="Kuo A."/>
            <person name="Tritt A."/>
            <person name="Lipzen A."/>
            <person name="He G."/>
            <person name="Yan M."/>
            <person name="Ng V."/>
            <person name="Cullen D."/>
            <person name="Martin F."/>
            <person name="Rosso M.-N."/>
            <person name="Henrissat B."/>
            <person name="Hibbett D."/>
            <person name="Martinez A.T."/>
            <person name="Grigoriev I.V."/>
        </authorList>
    </citation>
    <scope>NUCLEOTIDE SEQUENCE</scope>
    <source>
        <strain evidence="7">CIRM-BRFM 674</strain>
    </source>
</reference>
<accession>A0A9P6CSB2</accession>
<dbReference type="PROSITE" id="PS50865">
    <property type="entry name" value="ZF_MYND_2"/>
    <property type="match status" value="1"/>
</dbReference>
<dbReference type="Gene3D" id="6.10.140.2220">
    <property type="match status" value="1"/>
</dbReference>
<feature type="region of interest" description="Disordered" evidence="5">
    <location>
        <begin position="120"/>
        <end position="142"/>
    </location>
</feature>
<protein>
    <recommendedName>
        <fullName evidence="6">MYND-type domain-containing protein</fullName>
    </recommendedName>
</protein>
<dbReference type="AlphaFoldDB" id="A0A9P6CSB2"/>
<evidence type="ECO:0000313" key="8">
    <source>
        <dbReference type="Proteomes" id="UP000807469"/>
    </source>
</evidence>